<dbReference type="GO" id="GO:0008289">
    <property type="term" value="F:lipid binding"/>
    <property type="evidence" value="ECO:0007669"/>
    <property type="project" value="UniProtKB-KW"/>
</dbReference>
<keyword evidence="8 13" id="KW-1133">Transmembrane helix</keyword>
<feature type="region of interest" description="Disordered" evidence="12">
    <location>
        <begin position="1"/>
        <end position="29"/>
    </location>
</feature>
<dbReference type="PANTHER" id="PTHR10774:SF190">
    <property type="entry name" value="C2 CALCIUM_LIPID-BINDING ENDONUCLEASE_EXONUCLEASE_PHOSPHATASE-RELATED"/>
    <property type="match status" value="1"/>
</dbReference>
<evidence type="ECO:0000256" key="6">
    <source>
        <dbReference type="ARBA" id="ARBA00022737"/>
    </source>
</evidence>
<dbReference type="PROSITE" id="PS51847">
    <property type="entry name" value="SMP"/>
    <property type="match status" value="1"/>
</dbReference>
<evidence type="ECO:0000256" key="2">
    <source>
        <dbReference type="ARBA" id="ARBA00006996"/>
    </source>
</evidence>
<reference evidence="15" key="1">
    <citation type="submission" date="2021-02" db="EMBL/GenBank/DDBJ databases">
        <authorList>
            <person name="Palmer J.M."/>
        </authorList>
    </citation>
    <scope>NUCLEOTIDE SEQUENCE</scope>
    <source>
        <strain evidence="15">SCRP23</strain>
    </source>
</reference>
<feature type="domain" description="SMP-LTD" evidence="14">
    <location>
        <begin position="306"/>
        <end position="495"/>
    </location>
</feature>
<dbReference type="Proteomes" id="UP000693981">
    <property type="component" value="Unassembled WGS sequence"/>
</dbReference>
<evidence type="ECO:0000256" key="12">
    <source>
        <dbReference type="SAM" id="MobiDB-lite"/>
    </source>
</evidence>
<feature type="transmembrane region" description="Helical" evidence="13">
    <location>
        <begin position="250"/>
        <end position="269"/>
    </location>
</feature>
<comment type="similarity">
    <text evidence="2">Belongs to the synaptotagmin family.</text>
</comment>
<comment type="subcellular location">
    <subcellularLocation>
        <location evidence="1">Membrane</location>
        <topology evidence="1">Single-pass membrane protein</topology>
    </subcellularLocation>
</comment>
<evidence type="ECO:0000256" key="1">
    <source>
        <dbReference type="ARBA" id="ARBA00004167"/>
    </source>
</evidence>
<evidence type="ECO:0000256" key="9">
    <source>
        <dbReference type="ARBA" id="ARBA00023055"/>
    </source>
</evidence>
<evidence type="ECO:0000256" key="8">
    <source>
        <dbReference type="ARBA" id="ARBA00022989"/>
    </source>
</evidence>
<comment type="caution">
    <text evidence="15">The sequence shown here is derived from an EMBL/GenBank/DDBJ whole genome shotgun (WGS) entry which is preliminary data.</text>
</comment>
<gene>
    <name evidence="15" type="ORF">PHYBOEH_000494</name>
</gene>
<proteinExistence type="inferred from homology"/>
<dbReference type="CDD" id="cd21677">
    <property type="entry name" value="SMP_SYT"/>
    <property type="match status" value="1"/>
</dbReference>
<dbReference type="GO" id="GO:0046872">
    <property type="term" value="F:metal ion binding"/>
    <property type="evidence" value="ECO:0007669"/>
    <property type="project" value="UniProtKB-KW"/>
</dbReference>
<evidence type="ECO:0000313" key="16">
    <source>
        <dbReference type="Proteomes" id="UP000693981"/>
    </source>
</evidence>
<evidence type="ECO:0000256" key="3">
    <source>
        <dbReference type="ARBA" id="ARBA00022448"/>
    </source>
</evidence>
<name>A0A8T1WWL8_9STRA</name>
<dbReference type="Pfam" id="PF17047">
    <property type="entry name" value="SMP_LBD"/>
    <property type="match status" value="1"/>
</dbReference>
<evidence type="ECO:0000256" key="11">
    <source>
        <dbReference type="ARBA" id="ARBA00023136"/>
    </source>
</evidence>
<keyword evidence="16" id="KW-1185">Reference proteome</keyword>
<accession>A0A8T1WWL8</accession>
<evidence type="ECO:0000256" key="13">
    <source>
        <dbReference type="SAM" id="Phobius"/>
    </source>
</evidence>
<evidence type="ECO:0000256" key="10">
    <source>
        <dbReference type="ARBA" id="ARBA00023121"/>
    </source>
</evidence>
<dbReference type="InterPro" id="IPR045050">
    <property type="entry name" value="Synaptotagmin_plant"/>
</dbReference>
<sequence length="507" mass="56745">MSSSLASSTSPDLPGVSNTEAAGIGGDNGNDADLGNGVLPLKMSTAAKTTSSLDHDSIEGFMTVHRKKNKRQRFLLPKSNHYVVANAMKHALEIYNNESRSELVYLLSLADAVLSFESDNSNIVMEKCFCVEVRTWKKKNTVHLQPQCFIFFEEDQTRMLLWVKCIHLAIKRATTLDSELFWNSTPASPLDPSRRFSDSDDIRVAMEAAAACSVADDGDRALAHLFSQHDHFTTWTLSSLAVYLSSTCHVIFGVGVASVFIYMWGYANFKTRRRQRARLDFQASHSNQPSAGFKCVEVPNWLRYPDVDRVEWLNKVFVTGWPYLKIAIKDSVLASINPVLDAQKPAFMNTLSLVRMDLGTKTPHISGVKFVSANTLTDEVTLDVDVRVVTDKSFVAEIKMVSHLGAAVCLTLRELFLVGTLRITLHPLATYWPCFSALSLSFTTQVPRPVFDFSLTAAKINFANVPFVSEWLHTFLYDLLINYFVWPKVVDIPLWDEQGNSYSNANV</sequence>
<keyword evidence="5" id="KW-0479">Metal-binding</keyword>
<evidence type="ECO:0000256" key="4">
    <source>
        <dbReference type="ARBA" id="ARBA00022692"/>
    </source>
</evidence>
<evidence type="ECO:0000313" key="15">
    <source>
        <dbReference type="EMBL" id="KAG7397561.1"/>
    </source>
</evidence>
<protein>
    <recommendedName>
        <fullName evidence="14">SMP-LTD domain-containing protein</fullName>
    </recommendedName>
</protein>
<dbReference type="PANTHER" id="PTHR10774">
    <property type="entry name" value="EXTENDED SYNAPTOTAGMIN-RELATED"/>
    <property type="match status" value="1"/>
</dbReference>
<keyword evidence="9" id="KW-0445">Lipid transport</keyword>
<organism evidence="15 16">
    <name type="scientific">Phytophthora boehmeriae</name>
    <dbReference type="NCBI Taxonomy" id="109152"/>
    <lineage>
        <taxon>Eukaryota</taxon>
        <taxon>Sar</taxon>
        <taxon>Stramenopiles</taxon>
        <taxon>Oomycota</taxon>
        <taxon>Peronosporomycetes</taxon>
        <taxon>Peronosporales</taxon>
        <taxon>Peronosporaceae</taxon>
        <taxon>Phytophthora</taxon>
    </lineage>
</organism>
<keyword evidence="6" id="KW-0677">Repeat</keyword>
<dbReference type="InterPro" id="IPR031468">
    <property type="entry name" value="SMP_LBD"/>
</dbReference>
<evidence type="ECO:0000256" key="5">
    <source>
        <dbReference type="ARBA" id="ARBA00022723"/>
    </source>
</evidence>
<feature type="compositionally biased region" description="Low complexity" evidence="12">
    <location>
        <begin position="1"/>
        <end position="10"/>
    </location>
</feature>
<keyword evidence="7" id="KW-0106">Calcium</keyword>
<keyword evidence="11 13" id="KW-0472">Membrane</keyword>
<keyword evidence="4 13" id="KW-0812">Transmembrane</keyword>
<dbReference type="OrthoDB" id="1029639at2759"/>
<evidence type="ECO:0000256" key="7">
    <source>
        <dbReference type="ARBA" id="ARBA00022837"/>
    </source>
</evidence>
<dbReference type="EMBL" id="JAGDFL010000108">
    <property type="protein sequence ID" value="KAG7397561.1"/>
    <property type="molecule type" value="Genomic_DNA"/>
</dbReference>
<keyword evidence="3" id="KW-0813">Transport</keyword>
<dbReference type="GO" id="GO:0005783">
    <property type="term" value="C:endoplasmic reticulum"/>
    <property type="evidence" value="ECO:0007669"/>
    <property type="project" value="TreeGrafter"/>
</dbReference>
<dbReference type="InterPro" id="IPR039010">
    <property type="entry name" value="Synaptotagmin_SMP"/>
</dbReference>
<dbReference type="AlphaFoldDB" id="A0A8T1WWL8"/>
<evidence type="ECO:0000259" key="14">
    <source>
        <dbReference type="PROSITE" id="PS51847"/>
    </source>
</evidence>
<dbReference type="GO" id="GO:0016020">
    <property type="term" value="C:membrane"/>
    <property type="evidence" value="ECO:0007669"/>
    <property type="project" value="UniProtKB-SubCell"/>
</dbReference>
<dbReference type="GO" id="GO:0006869">
    <property type="term" value="P:lipid transport"/>
    <property type="evidence" value="ECO:0007669"/>
    <property type="project" value="UniProtKB-KW"/>
</dbReference>
<keyword evidence="10" id="KW-0446">Lipid-binding</keyword>